<evidence type="ECO:0000259" key="12">
    <source>
        <dbReference type="PROSITE" id="PS50157"/>
    </source>
</evidence>
<evidence type="ECO:0000256" key="3">
    <source>
        <dbReference type="ARBA" id="ARBA00022490"/>
    </source>
</evidence>
<evidence type="ECO:0000256" key="7">
    <source>
        <dbReference type="ARBA" id="ARBA00022833"/>
    </source>
</evidence>
<evidence type="ECO:0000256" key="10">
    <source>
        <dbReference type="PROSITE-ProRule" id="PRU00042"/>
    </source>
</evidence>
<dbReference type="PROSITE" id="PS00028">
    <property type="entry name" value="ZINC_FINGER_C2H2_1"/>
    <property type="match status" value="1"/>
</dbReference>
<dbReference type="AlphaFoldDB" id="A0A6A6P645"/>
<dbReference type="SUPFAM" id="SSF57667">
    <property type="entry name" value="beta-beta-alpha zinc fingers"/>
    <property type="match status" value="1"/>
</dbReference>
<keyword evidence="7" id="KW-0862">Zinc</keyword>
<keyword evidence="14" id="KW-1185">Reference proteome</keyword>
<dbReference type="InterPro" id="IPR022755">
    <property type="entry name" value="Znf_C2H2_jaz"/>
</dbReference>
<feature type="compositionally biased region" description="Basic and acidic residues" evidence="11">
    <location>
        <begin position="101"/>
        <end position="114"/>
    </location>
</feature>
<feature type="domain" description="C2H2-type" evidence="12">
    <location>
        <begin position="51"/>
        <end position="86"/>
    </location>
</feature>
<keyword evidence="4" id="KW-0690">Ribosome biogenesis</keyword>
<evidence type="ECO:0000256" key="5">
    <source>
        <dbReference type="ARBA" id="ARBA00022723"/>
    </source>
</evidence>
<dbReference type="GO" id="GO:0008270">
    <property type="term" value="F:zinc ion binding"/>
    <property type="evidence" value="ECO:0007669"/>
    <property type="project" value="UniProtKB-KW"/>
</dbReference>
<evidence type="ECO:0000256" key="11">
    <source>
        <dbReference type="SAM" id="MobiDB-lite"/>
    </source>
</evidence>
<evidence type="ECO:0000256" key="1">
    <source>
        <dbReference type="ARBA" id="ARBA00004123"/>
    </source>
</evidence>
<evidence type="ECO:0000256" key="8">
    <source>
        <dbReference type="ARBA" id="ARBA00023242"/>
    </source>
</evidence>
<dbReference type="GO" id="GO:0003676">
    <property type="term" value="F:nucleic acid binding"/>
    <property type="evidence" value="ECO:0007669"/>
    <property type="project" value="InterPro"/>
</dbReference>
<dbReference type="Proteomes" id="UP000799766">
    <property type="component" value="Unassembled WGS sequence"/>
</dbReference>
<keyword evidence="6 10" id="KW-0863">Zinc-finger</keyword>
<dbReference type="InterPro" id="IPR003604">
    <property type="entry name" value="Matrin/U1-like-C_Znf_C2H2"/>
</dbReference>
<dbReference type="InterPro" id="IPR051879">
    <property type="entry name" value="C2H2-ZF_Maturation_Protein"/>
</dbReference>
<dbReference type="PANTHER" id="PTHR46095">
    <property type="entry name" value="ZINC FINGER PROTEIN 593"/>
    <property type="match status" value="1"/>
</dbReference>
<dbReference type="PANTHER" id="PTHR46095:SF1">
    <property type="entry name" value="ZINC FINGER PROTEIN 593"/>
    <property type="match status" value="1"/>
</dbReference>
<evidence type="ECO:0000313" key="14">
    <source>
        <dbReference type="Proteomes" id="UP000799766"/>
    </source>
</evidence>
<dbReference type="GO" id="GO:0043021">
    <property type="term" value="F:ribonucleoprotein complex binding"/>
    <property type="evidence" value="ECO:0007669"/>
    <property type="project" value="UniProtKB-ARBA"/>
</dbReference>
<accession>A0A6A6P645</accession>
<dbReference type="GO" id="GO:0042254">
    <property type="term" value="P:ribosome biogenesis"/>
    <property type="evidence" value="ECO:0007669"/>
    <property type="project" value="UniProtKB-KW"/>
</dbReference>
<protein>
    <recommendedName>
        <fullName evidence="12">C2H2-type domain-containing protein</fullName>
    </recommendedName>
</protein>
<comment type="similarity">
    <text evidence="9">Belongs to the ZNF593/BUD20 C2H2-type zinc-finger protein family.</text>
</comment>
<feature type="region of interest" description="Disordered" evidence="11">
    <location>
        <begin position="70"/>
        <end position="128"/>
    </location>
</feature>
<evidence type="ECO:0000256" key="9">
    <source>
        <dbReference type="ARBA" id="ARBA00038064"/>
    </source>
</evidence>
<keyword evidence="8" id="KW-0539">Nucleus</keyword>
<dbReference type="InterPro" id="IPR013087">
    <property type="entry name" value="Znf_C2H2_type"/>
</dbReference>
<dbReference type="PROSITE" id="PS50157">
    <property type="entry name" value="ZINC_FINGER_C2H2_2"/>
    <property type="match status" value="1"/>
</dbReference>
<gene>
    <name evidence="13" type="ORF">BDY21DRAFT_317486</name>
</gene>
<dbReference type="Pfam" id="PF12171">
    <property type="entry name" value="zf-C2H2_jaz"/>
    <property type="match status" value="1"/>
</dbReference>
<dbReference type="GO" id="GO:0005737">
    <property type="term" value="C:cytoplasm"/>
    <property type="evidence" value="ECO:0007669"/>
    <property type="project" value="UniProtKB-SubCell"/>
</dbReference>
<reference evidence="13" key="1">
    <citation type="journal article" date="2020" name="Stud. Mycol.">
        <title>101 Dothideomycetes genomes: a test case for predicting lifestyles and emergence of pathogens.</title>
        <authorList>
            <person name="Haridas S."/>
            <person name="Albert R."/>
            <person name="Binder M."/>
            <person name="Bloem J."/>
            <person name="Labutti K."/>
            <person name="Salamov A."/>
            <person name="Andreopoulos B."/>
            <person name="Baker S."/>
            <person name="Barry K."/>
            <person name="Bills G."/>
            <person name="Bluhm B."/>
            <person name="Cannon C."/>
            <person name="Castanera R."/>
            <person name="Culley D."/>
            <person name="Daum C."/>
            <person name="Ezra D."/>
            <person name="Gonzalez J."/>
            <person name="Henrissat B."/>
            <person name="Kuo A."/>
            <person name="Liang C."/>
            <person name="Lipzen A."/>
            <person name="Lutzoni F."/>
            <person name="Magnuson J."/>
            <person name="Mondo S."/>
            <person name="Nolan M."/>
            <person name="Ohm R."/>
            <person name="Pangilinan J."/>
            <person name="Park H.-J."/>
            <person name="Ramirez L."/>
            <person name="Alfaro M."/>
            <person name="Sun H."/>
            <person name="Tritt A."/>
            <person name="Yoshinaga Y."/>
            <person name="Zwiers L.-H."/>
            <person name="Turgeon B."/>
            <person name="Goodwin S."/>
            <person name="Spatafora J."/>
            <person name="Crous P."/>
            <person name="Grigoriev I."/>
        </authorList>
    </citation>
    <scope>NUCLEOTIDE SEQUENCE</scope>
    <source>
        <strain evidence="13">ATCC 16933</strain>
    </source>
</reference>
<evidence type="ECO:0000256" key="6">
    <source>
        <dbReference type="ARBA" id="ARBA00022771"/>
    </source>
</evidence>
<keyword evidence="5" id="KW-0479">Metal-binding</keyword>
<dbReference type="InterPro" id="IPR036236">
    <property type="entry name" value="Znf_C2H2_sf"/>
</dbReference>
<keyword evidence="3" id="KW-0963">Cytoplasm</keyword>
<dbReference type="Gene3D" id="3.30.160.60">
    <property type="entry name" value="Classic Zinc Finger"/>
    <property type="match status" value="1"/>
</dbReference>
<dbReference type="SMART" id="SM00451">
    <property type="entry name" value="ZnF_U1"/>
    <property type="match status" value="1"/>
</dbReference>
<evidence type="ECO:0000313" key="13">
    <source>
        <dbReference type="EMBL" id="KAF2459476.1"/>
    </source>
</evidence>
<feature type="compositionally biased region" description="Basic residues" evidence="11">
    <location>
        <begin position="70"/>
        <end position="80"/>
    </location>
</feature>
<feature type="compositionally biased region" description="Basic and acidic residues" evidence="11">
    <location>
        <begin position="81"/>
        <end position="93"/>
    </location>
</feature>
<dbReference type="EMBL" id="MU001675">
    <property type="protein sequence ID" value="KAF2459476.1"/>
    <property type="molecule type" value="Genomic_DNA"/>
</dbReference>
<organism evidence="13 14">
    <name type="scientific">Lineolata rhizophorae</name>
    <dbReference type="NCBI Taxonomy" id="578093"/>
    <lineage>
        <taxon>Eukaryota</taxon>
        <taxon>Fungi</taxon>
        <taxon>Dikarya</taxon>
        <taxon>Ascomycota</taxon>
        <taxon>Pezizomycotina</taxon>
        <taxon>Dothideomycetes</taxon>
        <taxon>Dothideomycetes incertae sedis</taxon>
        <taxon>Lineolatales</taxon>
        <taxon>Lineolataceae</taxon>
        <taxon>Lineolata</taxon>
    </lineage>
</organism>
<dbReference type="GO" id="GO:0005634">
    <property type="term" value="C:nucleus"/>
    <property type="evidence" value="ECO:0007669"/>
    <property type="project" value="UniProtKB-SubCell"/>
</dbReference>
<dbReference type="FunFam" id="3.30.160.60:FF:000299">
    <property type="entry name" value="Zinc finger protein 593"/>
    <property type="match status" value="1"/>
</dbReference>
<sequence length="128" mass="14538">MPAIRGAKSKKKTRRYARDVDQIYADLHDKKHLQQYKQTKAAEDLPALGEHYCIECAKWFESEANFDAHKRGKGHKRKLRQLGEEPFTQKEAEAAVGLDTDNGRRPDGSRRGDKSVSAVGLEDMAIDR</sequence>
<comment type="subcellular location">
    <subcellularLocation>
        <location evidence="2">Cytoplasm</location>
    </subcellularLocation>
    <subcellularLocation>
        <location evidence="1">Nucleus</location>
    </subcellularLocation>
</comment>
<proteinExistence type="inferred from homology"/>
<evidence type="ECO:0000256" key="4">
    <source>
        <dbReference type="ARBA" id="ARBA00022517"/>
    </source>
</evidence>
<dbReference type="OrthoDB" id="24683at2759"/>
<name>A0A6A6P645_9PEZI</name>
<evidence type="ECO:0000256" key="2">
    <source>
        <dbReference type="ARBA" id="ARBA00004496"/>
    </source>
</evidence>